<reference evidence="2" key="1">
    <citation type="submission" date="2022-11" db="UniProtKB">
        <authorList>
            <consortium name="WormBaseParasite"/>
        </authorList>
    </citation>
    <scope>IDENTIFICATION</scope>
</reference>
<accession>A0A915D500</accession>
<keyword evidence="1" id="KW-1185">Reference proteome</keyword>
<evidence type="ECO:0000313" key="2">
    <source>
        <dbReference type="WBParaSite" id="jg1590"/>
    </source>
</evidence>
<evidence type="ECO:0000313" key="1">
    <source>
        <dbReference type="Proteomes" id="UP000887574"/>
    </source>
</evidence>
<dbReference type="AlphaFoldDB" id="A0A915D500"/>
<organism evidence="1 2">
    <name type="scientific">Ditylenchus dipsaci</name>
    <dbReference type="NCBI Taxonomy" id="166011"/>
    <lineage>
        <taxon>Eukaryota</taxon>
        <taxon>Metazoa</taxon>
        <taxon>Ecdysozoa</taxon>
        <taxon>Nematoda</taxon>
        <taxon>Chromadorea</taxon>
        <taxon>Rhabditida</taxon>
        <taxon>Tylenchina</taxon>
        <taxon>Tylenchomorpha</taxon>
        <taxon>Sphaerularioidea</taxon>
        <taxon>Anguinidae</taxon>
        <taxon>Anguininae</taxon>
        <taxon>Ditylenchus</taxon>
    </lineage>
</organism>
<dbReference type="Proteomes" id="UP000887574">
    <property type="component" value="Unplaced"/>
</dbReference>
<name>A0A915D500_9BILA</name>
<proteinExistence type="predicted"/>
<sequence>MVAMVCTKAHASSKHVHHVIGSRSRECDRYVDIDRWGWHVSMPPGPPKLPHGLSSSLSLLAAFLATATIF</sequence>
<protein>
    <submittedName>
        <fullName evidence="2">Uncharacterized protein</fullName>
    </submittedName>
</protein>
<dbReference type="WBParaSite" id="jg1590">
    <property type="protein sequence ID" value="jg1590"/>
    <property type="gene ID" value="jg1590"/>
</dbReference>